<evidence type="ECO:0000256" key="7">
    <source>
        <dbReference type="ARBA" id="ARBA00022737"/>
    </source>
</evidence>
<dbReference type="PROSITE" id="PS00406">
    <property type="entry name" value="ACTINS_1"/>
    <property type="match status" value="1"/>
</dbReference>
<gene>
    <name evidence="19" type="ORF">GEV33_011209</name>
</gene>
<feature type="repeat" description="TPR" evidence="17">
    <location>
        <begin position="744"/>
        <end position="777"/>
    </location>
</feature>
<dbReference type="InterPro" id="IPR043129">
    <property type="entry name" value="ATPase_NBD"/>
</dbReference>
<evidence type="ECO:0000256" key="2">
    <source>
        <dbReference type="ARBA" id="ARBA00004245"/>
    </source>
</evidence>
<dbReference type="PRINTS" id="PR00190">
    <property type="entry name" value="ACTIN"/>
</dbReference>
<comment type="caution">
    <text evidence="19">The sequence shown here is derived from an EMBL/GenBank/DDBJ whole genome shotgun (WGS) entry which is preliminary data.</text>
</comment>
<evidence type="ECO:0000256" key="11">
    <source>
        <dbReference type="ARBA" id="ARBA00022840"/>
    </source>
</evidence>
<dbReference type="AlphaFoldDB" id="A0A8J6HBF3"/>
<dbReference type="Gene3D" id="1.25.40.10">
    <property type="entry name" value="Tetratricopeptide repeat domain"/>
    <property type="match status" value="3"/>
</dbReference>
<dbReference type="GO" id="GO:0030992">
    <property type="term" value="C:intraciliary transport particle B"/>
    <property type="evidence" value="ECO:0007669"/>
    <property type="project" value="TreeGrafter"/>
</dbReference>
<keyword evidence="9" id="KW-0378">Hydrolase</keyword>
<dbReference type="FunFam" id="3.90.640.10:FF:000047">
    <property type="entry name" value="Actin, alpha skeletal muscle"/>
    <property type="match status" value="1"/>
</dbReference>
<dbReference type="InterPro" id="IPR020902">
    <property type="entry name" value="Actin/actin-like_CS"/>
</dbReference>
<keyword evidence="11" id="KW-0067">ATP-binding</keyword>
<dbReference type="SMART" id="SM00268">
    <property type="entry name" value="ACTIN"/>
    <property type="match status" value="2"/>
</dbReference>
<comment type="subcellular location">
    <subcellularLocation>
        <location evidence="1">Cell projection</location>
        <location evidence="1">Cilium</location>
    </subcellularLocation>
    <subcellularLocation>
        <location evidence="2">Cytoplasm</location>
        <location evidence="2">Cytoskeleton</location>
    </subcellularLocation>
</comment>
<comment type="similarity">
    <text evidence="3 18">Belongs to the actin family.</text>
</comment>
<dbReference type="InterPro" id="IPR011990">
    <property type="entry name" value="TPR-like_helical_dom_sf"/>
</dbReference>
<evidence type="ECO:0000256" key="10">
    <source>
        <dbReference type="ARBA" id="ARBA00022803"/>
    </source>
</evidence>
<dbReference type="GO" id="GO:0016787">
    <property type="term" value="F:hydrolase activity"/>
    <property type="evidence" value="ECO:0007669"/>
    <property type="project" value="UniProtKB-KW"/>
</dbReference>
<evidence type="ECO:0000256" key="9">
    <source>
        <dbReference type="ARBA" id="ARBA00022801"/>
    </source>
</evidence>
<dbReference type="SUPFAM" id="SSF48452">
    <property type="entry name" value="TPR-like"/>
    <property type="match status" value="3"/>
</dbReference>
<keyword evidence="10 17" id="KW-0802">TPR repeat</keyword>
<evidence type="ECO:0000256" key="12">
    <source>
        <dbReference type="ARBA" id="ARBA00022990"/>
    </source>
</evidence>
<dbReference type="Gene3D" id="3.30.420.40">
    <property type="match status" value="4"/>
</dbReference>
<dbReference type="InterPro" id="IPR030511">
    <property type="entry name" value="TTC26"/>
</dbReference>
<keyword evidence="13" id="KW-0558">Oxidation</keyword>
<evidence type="ECO:0000256" key="13">
    <source>
        <dbReference type="ARBA" id="ARBA00023097"/>
    </source>
</evidence>
<evidence type="ECO:0000256" key="15">
    <source>
        <dbReference type="ARBA" id="ARBA00023273"/>
    </source>
</evidence>
<evidence type="ECO:0000313" key="19">
    <source>
        <dbReference type="EMBL" id="KAH0811579.1"/>
    </source>
</evidence>
<evidence type="ECO:0000256" key="14">
    <source>
        <dbReference type="ARBA" id="ARBA00023212"/>
    </source>
</evidence>
<dbReference type="GO" id="GO:0048468">
    <property type="term" value="P:cell development"/>
    <property type="evidence" value="ECO:0007669"/>
    <property type="project" value="UniProtKB-ARBA"/>
</dbReference>
<keyword evidence="14" id="KW-0206">Cytoskeleton</keyword>
<keyword evidence="8" id="KW-0547">Nucleotide-binding</keyword>
<comment type="similarity">
    <text evidence="4">Belongs to the IFT56 family.</text>
</comment>
<evidence type="ECO:0000256" key="8">
    <source>
        <dbReference type="ARBA" id="ARBA00022741"/>
    </source>
</evidence>
<dbReference type="GO" id="GO:0035735">
    <property type="term" value="P:intraciliary transport involved in cilium assembly"/>
    <property type="evidence" value="ECO:0007669"/>
    <property type="project" value="TreeGrafter"/>
</dbReference>
<dbReference type="GO" id="GO:0097546">
    <property type="term" value="C:ciliary base"/>
    <property type="evidence" value="ECO:0007669"/>
    <property type="project" value="TreeGrafter"/>
</dbReference>
<dbReference type="GO" id="GO:0120170">
    <property type="term" value="F:intraciliary transport particle B binding"/>
    <property type="evidence" value="ECO:0007669"/>
    <property type="project" value="TreeGrafter"/>
</dbReference>
<name>A0A8J6HBF3_TENMO</name>
<evidence type="ECO:0000256" key="4">
    <source>
        <dbReference type="ARBA" id="ARBA00007834"/>
    </source>
</evidence>
<dbReference type="SUPFAM" id="SSF53067">
    <property type="entry name" value="Actin-like ATPase domain"/>
    <property type="match status" value="4"/>
</dbReference>
<reference evidence="19" key="1">
    <citation type="journal article" date="2020" name="J Insects Food Feed">
        <title>The yellow mealworm (Tenebrio molitor) genome: a resource for the emerging insects as food and feed industry.</title>
        <authorList>
            <person name="Eriksson T."/>
            <person name="Andere A."/>
            <person name="Kelstrup H."/>
            <person name="Emery V."/>
            <person name="Picard C."/>
        </authorList>
    </citation>
    <scope>NUCLEOTIDE SEQUENCE</scope>
    <source>
        <strain evidence="19">Stoneville</strain>
        <tissue evidence="19">Whole head</tissue>
    </source>
</reference>
<dbReference type="SMART" id="SM00028">
    <property type="entry name" value="TPR"/>
    <property type="match status" value="5"/>
</dbReference>
<sequence length="1241" mass="139307">MCDEEVAALVVDNGSGMCKAGFAGDDAPRAVFPSIVGRPRHQGVMVGMGQKDSYVGDEAQSKRGILTLKYPIEHGIVTNWDDMEKIWHHTFYNELRVAPEEHPVLLTEAPLNPKANREKMTQIMFETFNTPAMYVAIQAVLSLYASGRTTGIVLDSGDGVSHTVPIYEGYALPHAILRLDLAGRDLTDYLMKILTERGYSFTTTAEREIVRDIKEKLCYVALDFEQEMATAASSSSLEKSYELPDGQVITIGNERFRCPEALFQPSFLGMEACGIHETTYNSIMKCDVDIRKDLYANTVLSGGTTMYPGIADRMQKEITALAPSTMKIKIIAPPERKYSVWIGGSILASLSTFQQMWISKQEVGFSHDATPTTTFRTLVSNGEIPLGCNLEGAKKPVINGFVFNWDEMRTIWEHGFTQLEVGTGDHPVVLTAPTHICLKSQLEKTAQVMFEDFDVPALHLNHPAVLSLVSSGRTTGLVVDSGFCETRCCAIYEGHVLQRALCRGLPIGGQDLTYLLVEALKKQGCKCDFDAANDMKEKSFYLSQDLSNEVASEETFHLPDGRSVTLSKEKYAIPEELYASSMELCGVHEYIFNTLFRCDPDLRRELFGNVVLSGGTSLLPGFAARLEKEMLKMRPDFKSMREWVPKIVAPENRAVSAWIGGALLASLSTFPDACMTREEYNEYGPGLILSRVKPAISAANESAASNRDSTVNKNVPKFEDYLKKRDYTGAMTLLEFMQLQEQDTNIDLWMGYCAFHQGNYKKALTIYENLLKSKPDSDNVAVNLACCYFYLGMYDESKEILQKAPTSGLKTRLNFHLSHKLRDEAALMEHHEQLQDVLEDQLSLAAIHYLRAHYQEAIDIYKRLLLQNRINLALNVYVALCYYKLDYYDVSQEVLTLYLNQYPDSVIATNLKACNHFRLYKGSVAENELRSIVEQSANVGFGYDLVKHNLVVFRDGEGAMQVFPSLVDVIPEARLNLVIHYLRNDDIKEAYDLLQELQPAVPQEYILKGVVNAALGQELNSPDHIKTAEECFQLVGSSASECDTIDGRQCMAAFFFLAGQFEEVLVYLSSIKSFLHSDDTFNFNFAQAKTACNQFKEAEETFLLVQDPKIKESHIYISNLARCYIMNGKPDSAWELYLKMESSAESFNLLLLIANDCYKMGQFWYAAKAFDMLDRLDPNPEFWEGKRGAIAGVFQGVVAQKFPVDMLGDVLQLLRSSTSTQADQIAKVIRQWVKEKRVAVQ</sequence>
<keyword evidence="7" id="KW-0677">Repeat</keyword>
<dbReference type="InterPro" id="IPR004001">
    <property type="entry name" value="Actin_CS"/>
</dbReference>
<dbReference type="InterPro" id="IPR019734">
    <property type="entry name" value="TPR_rpt"/>
</dbReference>
<keyword evidence="15" id="KW-0966">Cell projection</keyword>
<evidence type="ECO:0000256" key="1">
    <source>
        <dbReference type="ARBA" id="ARBA00004138"/>
    </source>
</evidence>
<dbReference type="Gene3D" id="3.90.640.10">
    <property type="entry name" value="Actin, Chain A, domain 4"/>
    <property type="match status" value="2"/>
</dbReference>
<dbReference type="InterPro" id="IPR004000">
    <property type="entry name" value="Actin"/>
</dbReference>
<dbReference type="CDD" id="cd10224">
    <property type="entry name" value="ASKHA_NBD_actin"/>
    <property type="match status" value="1"/>
</dbReference>
<dbReference type="FunFam" id="3.30.420.40:FF:000291">
    <property type="entry name" value="Actin, alpha skeletal muscle"/>
    <property type="match status" value="1"/>
</dbReference>
<dbReference type="Pfam" id="PF12895">
    <property type="entry name" value="ANAPC3"/>
    <property type="match status" value="1"/>
</dbReference>
<evidence type="ECO:0000256" key="6">
    <source>
        <dbReference type="ARBA" id="ARBA00022490"/>
    </source>
</evidence>
<dbReference type="PROSITE" id="PS01132">
    <property type="entry name" value="ACTINS_ACT_LIKE"/>
    <property type="match status" value="1"/>
</dbReference>
<dbReference type="GO" id="GO:0005524">
    <property type="term" value="F:ATP binding"/>
    <property type="evidence" value="ECO:0007669"/>
    <property type="project" value="UniProtKB-KW"/>
</dbReference>
<dbReference type="EMBL" id="JABDTM020026701">
    <property type="protein sequence ID" value="KAH0811579.1"/>
    <property type="molecule type" value="Genomic_DNA"/>
</dbReference>
<dbReference type="PANTHER" id="PTHR14781:SF0">
    <property type="entry name" value="INTRAFLAGELLAR TRANSPORT PROTEIN 56"/>
    <property type="match status" value="1"/>
</dbReference>
<dbReference type="Proteomes" id="UP000719412">
    <property type="component" value="Unassembled WGS sequence"/>
</dbReference>
<evidence type="ECO:0000256" key="17">
    <source>
        <dbReference type="PROSITE-ProRule" id="PRU00339"/>
    </source>
</evidence>
<dbReference type="FunFam" id="1.25.40.10:FF:000233">
    <property type="entry name" value="Tetratricopeptide repeat domain 26"/>
    <property type="match status" value="1"/>
</dbReference>
<evidence type="ECO:0000256" key="16">
    <source>
        <dbReference type="ARBA" id="ARBA00049360"/>
    </source>
</evidence>
<evidence type="ECO:0000256" key="18">
    <source>
        <dbReference type="RuleBase" id="RU000487"/>
    </source>
</evidence>
<proteinExistence type="inferred from homology"/>
<dbReference type="FunFam" id="3.30.420.40:FF:000131">
    <property type="entry name" value="Actin, alpha skeletal muscle"/>
    <property type="match status" value="1"/>
</dbReference>
<reference evidence="19" key="2">
    <citation type="submission" date="2021-08" db="EMBL/GenBank/DDBJ databases">
        <authorList>
            <person name="Eriksson T."/>
        </authorList>
    </citation>
    <scope>NUCLEOTIDE SEQUENCE</scope>
    <source>
        <strain evidence="19">Stoneville</strain>
        <tissue evidence="19">Whole head</tissue>
    </source>
</reference>
<dbReference type="FunFam" id="3.30.420.40:FF:000058">
    <property type="entry name" value="Putative actin-related protein 5"/>
    <property type="match status" value="1"/>
</dbReference>
<protein>
    <recommendedName>
        <fullName evidence="5">Intraflagellar transport protein 56</fullName>
    </recommendedName>
</protein>
<dbReference type="GO" id="GO:0048646">
    <property type="term" value="P:anatomical structure formation involved in morphogenesis"/>
    <property type="evidence" value="ECO:0007669"/>
    <property type="project" value="UniProtKB-ARBA"/>
</dbReference>
<organism evidence="19 20">
    <name type="scientific">Tenebrio molitor</name>
    <name type="common">Yellow mealworm beetle</name>
    <dbReference type="NCBI Taxonomy" id="7067"/>
    <lineage>
        <taxon>Eukaryota</taxon>
        <taxon>Metazoa</taxon>
        <taxon>Ecdysozoa</taxon>
        <taxon>Arthropoda</taxon>
        <taxon>Hexapoda</taxon>
        <taxon>Insecta</taxon>
        <taxon>Pterygota</taxon>
        <taxon>Neoptera</taxon>
        <taxon>Endopterygota</taxon>
        <taxon>Coleoptera</taxon>
        <taxon>Polyphaga</taxon>
        <taxon>Cucujiformia</taxon>
        <taxon>Tenebrionidae</taxon>
        <taxon>Tenebrio</taxon>
    </lineage>
</organism>
<dbReference type="Pfam" id="PF00022">
    <property type="entry name" value="Actin"/>
    <property type="match status" value="3"/>
</dbReference>
<keyword evidence="20" id="KW-1185">Reference proteome</keyword>
<dbReference type="GO" id="GO:0035720">
    <property type="term" value="P:intraciliary anterograde transport"/>
    <property type="evidence" value="ECO:0007669"/>
    <property type="project" value="TreeGrafter"/>
</dbReference>
<evidence type="ECO:0000256" key="3">
    <source>
        <dbReference type="ARBA" id="ARBA00006752"/>
    </source>
</evidence>
<dbReference type="PANTHER" id="PTHR14781">
    <property type="entry name" value="INTRAFLAGELLAR TRANSPORT PROTEIN 56"/>
    <property type="match status" value="1"/>
</dbReference>
<dbReference type="PROSITE" id="PS50005">
    <property type="entry name" value="TPR"/>
    <property type="match status" value="1"/>
</dbReference>
<keyword evidence="6" id="KW-0963">Cytoplasm</keyword>
<keyword evidence="12" id="KW-0007">Acetylation</keyword>
<comment type="catalytic activity">
    <reaction evidence="16">
        <text>ATP + H2O = ADP + phosphate + H(+)</text>
        <dbReference type="Rhea" id="RHEA:13065"/>
        <dbReference type="ChEBI" id="CHEBI:15377"/>
        <dbReference type="ChEBI" id="CHEBI:15378"/>
        <dbReference type="ChEBI" id="CHEBI:30616"/>
        <dbReference type="ChEBI" id="CHEBI:43474"/>
        <dbReference type="ChEBI" id="CHEBI:456216"/>
    </reaction>
</comment>
<accession>A0A8J6HBF3</accession>
<evidence type="ECO:0000256" key="5">
    <source>
        <dbReference type="ARBA" id="ARBA00019387"/>
    </source>
</evidence>
<evidence type="ECO:0000313" key="20">
    <source>
        <dbReference type="Proteomes" id="UP000719412"/>
    </source>
</evidence>
<dbReference type="GO" id="GO:0036064">
    <property type="term" value="C:ciliary basal body"/>
    <property type="evidence" value="ECO:0007669"/>
    <property type="project" value="TreeGrafter"/>
</dbReference>